<organism evidence="6 7">
    <name type="scientific">Elaphomyces granulatus</name>
    <dbReference type="NCBI Taxonomy" id="519963"/>
    <lineage>
        <taxon>Eukaryota</taxon>
        <taxon>Fungi</taxon>
        <taxon>Dikarya</taxon>
        <taxon>Ascomycota</taxon>
        <taxon>Pezizomycotina</taxon>
        <taxon>Eurotiomycetes</taxon>
        <taxon>Eurotiomycetidae</taxon>
        <taxon>Eurotiales</taxon>
        <taxon>Elaphomycetaceae</taxon>
        <taxon>Elaphomyces</taxon>
    </lineage>
</organism>
<dbReference type="EMBL" id="NPHW01006493">
    <property type="protein sequence ID" value="OXV05753.1"/>
    <property type="molecule type" value="Genomic_DNA"/>
</dbReference>
<evidence type="ECO:0000256" key="1">
    <source>
        <dbReference type="ARBA" id="ARBA00021364"/>
    </source>
</evidence>
<dbReference type="PROSITE" id="PS51987">
    <property type="entry name" value="GS_CATALYTIC"/>
    <property type="match status" value="1"/>
</dbReference>
<name>A0A232LNL6_9EURO</name>
<dbReference type="PANTHER" id="PTHR43383:SF2">
    <property type="entry name" value="AMIDOHYDROLASE 2 FAMILY PROTEIN"/>
    <property type="match status" value="1"/>
</dbReference>
<dbReference type="SUPFAM" id="SSF51556">
    <property type="entry name" value="Metallo-dependent hydrolases"/>
    <property type="match status" value="1"/>
</dbReference>
<dbReference type="OrthoDB" id="3364440at2759"/>
<evidence type="ECO:0000313" key="7">
    <source>
        <dbReference type="Proteomes" id="UP000243515"/>
    </source>
</evidence>
<dbReference type="InterPro" id="IPR008146">
    <property type="entry name" value="Gln_synth_cat_dom"/>
</dbReference>
<dbReference type="InterPro" id="IPR032466">
    <property type="entry name" value="Metal_Hydrolase"/>
</dbReference>
<sequence>MDTTLEALRNLVQTHPAIDNHAHNILTAANALNYSQYPLELLTTEARGSAIEVARTTLPHYRAVRQLAGFFECEAQWEAVKKARDAWVQRDYVGLVKKCLEGTHQLLLDDLLTEKDVEPILWHDQFTAASSRQIIRIEAIASRILKTLKPETKADLQTRWNQFQRMFTLTIQSSIQSSKIVGFKSVIGYRTGLEVDVDIKQKDPDRCSFAQLMDDIDPERIANKPFNDWLVVHTVELLQGSRKPIQFHTGLGDSDLILTKANPAHLQPLIARYADVDFVLLHASYPHTRDGGYLSCVYPNVYLDLGEVFGMLSRDAEESVIRQSLEVTPMSRLLWSTDGHFHPESFWVANRHFRDALETVLVDYVKRGDYTVLQAMDAAADILFNNSNRLYGLGLPTPTMNKSAASILTMTDTPIKPAVTSARPVLDAMLQSHPDSFIWMQFVDYTATVRVRMFPIREFVKIVQNKRRVGITLAVLSMLQDDYLAPGGSPTGQFYLEPDLSTLCRNAGVASNSATVMTFWRTERGDAMQGCPRTILQDIVTKLKNEFQLTVRFGFEIEVVLLKSSEEDDGSGYHRLTTVHSWSNMTVEIRKALPLLEEIVTTLDSIGLHIEQFHAESSPGQFEFILPHESPLLAVDQLIKARQTINHVVEKHGYRATLYPRPYPKGAGTASHAHFSISPVTNETSFLAGILEHFPAVVAFSLSQEISYSRVAAGIWSGGEWVAWGTQNRETPIRQIAPGHWEMKSLDGLANMYIAMAALMAAGYLGMTSKMPLNMKDCTDDPSTLTPEQRSSLGITTTIPKTLEQSLSALEANDPLQRLLGPEFVRNYCRVKRAERAKFAAMGESERVNFLVDRY</sequence>
<feature type="domain" description="GS beta-grasp" evidence="4">
    <location>
        <begin position="432"/>
        <end position="525"/>
    </location>
</feature>
<dbReference type="InterPro" id="IPR014746">
    <property type="entry name" value="Gln_synth/guanido_kin_cat_dom"/>
</dbReference>
<reference evidence="6 7" key="1">
    <citation type="journal article" date="2015" name="Environ. Microbiol.">
        <title>Metagenome sequence of Elaphomyces granulatus from sporocarp tissue reveals Ascomycota ectomycorrhizal fingerprints of genome expansion and a Proteobacteria-rich microbiome.</title>
        <authorList>
            <person name="Quandt C.A."/>
            <person name="Kohler A."/>
            <person name="Hesse C.N."/>
            <person name="Sharpton T.J."/>
            <person name="Martin F."/>
            <person name="Spatafora J.W."/>
        </authorList>
    </citation>
    <scope>NUCLEOTIDE SEQUENCE [LARGE SCALE GENOMIC DNA]</scope>
    <source>
        <strain evidence="6 7">OSC145934</strain>
    </source>
</reference>
<dbReference type="GO" id="GO:0006542">
    <property type="term" value="P:glutamine biosynthetic process"/>
    <property type="evidence" value="ECO:0007669"/>
    <property type="project" value="InterPro"/>
</dbReference>
<dbReference type="Pfam" id="PF04909">
    <property type="entry name" value="Amidohydro_2"/>
    <property type="match status" value="1"/>
</dbReference>
<dbReference type="InterPro" id="IPR036651">
    <property type="entry name" value="Gln_synt_N_sf"/>
</dbReference>
<dbReference type="Gene3D" id="3.10.20.70">
    <property type="entry name" value="Glutamine synthetase, N-terminal domain"/>
    <property type="match status" value="1"/>
</dbReference>
<evidence type="ECO:0000259" key="4">
    <source>
        <dbReference type="PROSITE" id="PS51986"/>
    </source>
</evidence>
<proteinExistence type="inferred from homology"/>
<dbReference type="SMART" id="SM01230">
    <property type="entry name" value="Gln-synt_C"/>
    <property type="match status" value="1"/>
</dbReference>
<dbReference type="FunFam" id="3.30.590.10:FF:000013">
    <property type="entry name" value="Related to fluG protein"/>
    <property type="match status" value="1"/>
</dbReference>
<accession>A0A232LNL6</accession>
<dbReference type="InterPro" id="IPR008147">
    <property type="entry name" value="Gln_synt_N"/>
</dbReference>
<dbReference type="Gene3D" id="3.30.590.10">
    <property type="entry name" value="Glutamine synthetase/guanido kinase, catalytic domain"/>
    <property type="match status" value="1"/>
</dbReference>
<evidence type="ECO:0000256" key="3">
    <source>
        <dbReference type="RuleBase" id="RU000384"/>
    </source>
</evidence>
<gene>
    <name evidence="6" type="ORF">Egran_06479</name>
</gene>
<comment type="similarity">
    <text evidence="2 3">Belongs to the glutamine synthetase family.</text>
</comment>
<evidence type="ECO:0000256" key="2">
    <source>
        <dbReference type="PROSITE-ProRule" id="PRU01330"/>
    </source>
</evidence>
<evidence type="ECO:0000313" key="6">
    <source>
        <dbReference type="EMBL" id="OXV05753.1"/>
    </source>
</evidence>
<feature type="domain" description="GS catalytic" evidence="5">
    <location>
        <begin position="532"/>
        <end position="855"/>
    </location>
</feature>
<dbReference type="PANTHER" id="PTHR43383">
    <property type="entry name" value="NODULIN 6"/>
    <property type="match status" value="1"/>
</dbReference>
<comment type="caution">
    <text evidence="6">The sequence shown here is derived from an EMBL/GenBank/DDBJ whole genome shotgun (WGS) entry which is preliminary data.</text>
</comment>
<evidence type="ECO:0000259" key="5">
    <source>
        <dbReference type="PROSITE" id="PS51987"/>
    </source>
</evidence>
<dbReference type="GO" id="GO:0016787">
    <property type="term" value="F:hydrolase activity"/>
    <property type="evidence" value="ECO:0007669"/>
    <property type="project" value="InterPro"/>
</dbReference>
<dbReference type="Proteomes" id="UP000243515">
    <property type="component" value="Unassembled WGS sequence"/>
</dbReference>
<dbReference type="Pfam" id="PF00120">
    <property type="entry name" value="Gln-synt_C"/>
    <property type="match status" value="1"/>
</dbReference>
<dbReference type="PROSITE" id="PS51986">
    <property type="entry name" value="GS_BETA_GRASP"/>
    <property type="match status" value="1"/>
</dbReference>
<dbReference type="InterPro" id="IPR006680">
    <property type="entry name" value="Amidohydro-rel"/>
</dbReference>
<keyword evidence="7" id="KW-1185">Reference proteome</keyword>
<dbReference type="AlphaFoldDB" id="A0A232LNL6"/>
<dbReference type="Gene3D" id="3.20.20.140">
    <property type="entry name" value="Metal-dependent hydrolases"/>
    <property type="match status" value="1"/>
</dbReference>
<protein>
    <recommendedName>
        <fullName evidence="1">Glutamine synthetase</fullName>
    </recommendedName>
</protein>
<dbReference type="GO" id="GO:0004356">
    <property type="term" value="F:glutamine synthetase activity"/>
    <property type="evidence" value="ECO:0007669"/>
    <property type="project" value="InterPro"/>
</dbReference>
<dbReference type="SUPFAM" id="SSF55931">
    <property type="entry name" value="Glutamine synthetase/guanido kinase"/>
    <property type="match status" value="1"/>
</dbReference>